<dbReference type="Pfam" id="PF02618">
    <property type="entry name" value="YceG"/>
    <property type="match status" value="1"/>
</dbReference>
<keyword evidence="4 7" id="KW-0472">Membrane</keyword>
<dbReference type="PANTHER" id="PTHR30518:SF2">
    <property type="entry name" value="ENDOLYTIC MUREIN TRANSGLYCOSYLASE"/>
    <property type="match status" value="1"/>
</dbReference>
<evidence type="ECO:0000256" key="5">
    <source>
        <dbReference type="ARBA" id="ARBA00023239"/>
    </source>
</evidence>
<keyword evidence="9" id="KW-1185">Reference proteome</keyword>
<dbReference type="GO" id="GO:0009252">
    <property type="term" value="P:peptidoglycan biosynthetic process"/>
    <property type="evidence" value="ECO:0007669"/>
    <property type="project" value="UniProtKB-UniRule"/>
</dbReference>
<dbReference type="GO" id="GO:0071555">
    <property type="term" value="P:cell wall organization"/>
    <property type="evidence" value="ECO:0007669"/>
    <property type="project" value="UniProtKB-KW"/>
</dbReference>
<evidence type="ECO:0000256" key="4">
    <source>
        <dbReference type="ARBA" id="ARBA00023136"/>
    </source>
</evidence>
<evidence type="ECO:0000256" key="2">
    <source>
        <dbReference type="ARBA" id="ARBA00022692"/>
    </source>
</evidence>
<evidence type="ECO:0000256" key="7">
    <source>
        <dbReference type="HAMAP-Rule" id="MF_02065"/>
    </source>
</evidence>
<sequence length="377" mass="42921">MSKYDDIRFSKNVSSYLSLFIIALLAVLFILGAFFIYMYIKSGSEPLDPNSTEVKEVTIEQGSSSGMIGDQLENEEIIRNGTMFELYLKLNSISDYHAGSYELSPSMNFEQIAKTLETGRIYEEVLGRLTIPEGFTIEQIAAQMADQEQISGQEDRFLELMEDEAFINTMIEEYPDMLSEEILAEDVKYALEGYLYPATYDITEEEPDIENLVRRMLDATRNNTFSVYQSSNGYSITFEGETEELSFHEFLTLSSLIEKEATSLADRSKIASVFLNRMSESPSMPLQTDPTIAYAIGEHQERILFEDLEVEDPYNTYTNTGLPPGPIASPGMQSVQSTMNPSNTDFYYFLADSEGNNHFARTFEEHVENREQYINNQ</sequence>
<dbReference type="InterPro" id="IPR003770">
    <property type="entry name" value="MLTG-like"/>
</dbReference>
<comment type="catalytic activity">
    <reaction evidence="7">
        <text>a peptidoglycan chain = a peptidoglycan chain with N-acetyl-1,6-anhydromuramyl-[peptide] at the reducing end + a peptidoglycan chain with N-acetylglucosamine at the non-reducing end.</text>
        <dbReference type="EC" id="4.2.2.29"/>
    </reaction>
</comment>
<dbReference type="AlphaFoldDB" id="A0A558AYL0"/>
<keyword evidence="6 7" id="KW-0961">Cell wall biogenesis/degradation</keyword>
<evidence type="ECO:0000256" key="3">
    <source>
        <dbReference type="ARBA" id="ARBA00022989"/>
    </source>
</evidence>
<dbReference type="Gene3D" id="3.30.1490.480">
    <property type="entry name" value="Endolytic murein transglycosylase"/>
    <property type="match status" value="1"/>
</dbReference>
<dbReference type="EMBL" id="VMSJ01000001">
    <property type="protein sequence ID" value="TVT29348.1"/>
    <property type="molecule type" value="Genomic_DNA"/>
</dbReference>
<name>A0A558AYL0_9STAP</name>
<dbReference type="EC" id="4.2.2.29" evidence="7"/>
<evidence type="ECO:0000256" key="6">
    <source>
        <dbReference type="ARBA" id="ARBA00023316"/>
    </source>
</evidence>
<organism evidence="8 9">
    <name type="scientific">Salinicoccus cyprini</name>
    <dbReference type="NCBI Taxonomy" id="2493691"/>
    <lineage>
        <taxon>Bacteria</taxon>
        <taxon>Bacillati</taxon>
        <taxon>Bacillota</taxon>
        <taxon>Bacilli</taxon>
        <taxon>Bacillales</taxon>
        <taxon>Staphylococcaceae</taxon>
        <taxon>Salinicoccus</taxon>
    </lineage>
</organism>
<keyword evidence="3 7" id="KW-1133">Transmembrane helix</keyword>
<dbReference type="OrthoDB" id="9814591at2"/>
<comment type="similarity">
    <text evidence="7">Belongs to the transglycosylase MltG family.</text>
</comment>
<dbReference type="GO" id="GO:0005886">
    <property type="term" value="C:plasma membrane"/>
    <property type="evidence" value="ECO:0007669"/>
    <property type="project" value="UniProtKB-SubCell"/>
</dbReference>
<gene>
    <name evidence="7 8" type="primary">mltG</name>
    <name evidence="8" type="ORF">FO441_03430</name>
</gene>
<proteinExistence type="inferred from homology"/>
<evidence type="ECO:0000313" key="9">
    <source>
        <dbReference type="Proteomes" id="UP000315103"/>
    </source>
</evidence>
<keyword evidence="2 7" id="KW-0812">Transmembrane</keyword>
<reference evidence="8 9" key="1">
    <citation type="submission" date="2019-07" db="EMBL/GenBank/DDBJ databases">
        <title>Salinicoccus cyprini sp. nov., isolated from gastro-intestinal tract of mirror carp, Cyprinus carpio var. specularis, collected from Gobind Sagar Reservoir, Himachal Pradesh, India.</title>
        <authorList>
            <person name="Talwar C."/>
            <person name="Singh A.K."/>
            <person name="Lal R."/>
            <person name="Negi R.K."/>
        </authorList>
    </citation>
    <scope>NUCLEOTIDE SEQUENCE [LARGE SCALE GENOMIC DNA]</scope>
    <source>
        <strain evidence="8 9">CT19</strain>
    </source>
</reference>
<comment type="subcellular location">
    <subcellularLocation>
        <location evidence="7">Cell membrane</location>
        <topology evidence="7">Single-pass membrane protein</topology>
    </subcellularLocation>
</comment>
<comment type="function">
    <text evidence="7">Functions as a peptidoglycan terminase that cleaves nascent peptidoglycan strands endolytically to terminate their elongation.</text>
</comment>
<protein>
    <recommendedName>
        <fullName evidence="7">Endolytic murein transglycosylase</fullName>
        <ecNumber evidence="7">4.2.2.29</ecNumber>
    </recommendedName>
    <alternativeName>
        <fullName evidence="7">Peptidoglycan lytic transglycosylase</fullName>
    </alternativeName>
    <alternativeName>
        <fullName evidence="7">Peptidoglycan polymerization terminase</fullName>
    </alternativeName>
</protein>
<dbReference type="Proteomes" id="UP000315103">
    <property type="component" value="Unassembled WGS sequence"/>
</dbReference>
<dbReference type="GO" id="GO:0008932">
    <property type="term" value="F:lytic endotransglycosylase activity"/>
    <property type="evidence" value="ECO:0007669"/>
    <property type="project" value="UniProtKB-UniRule"/>
</dbReference>
<keyword evidence="5 7" id="KW-0456">Lyase</keyword>
<feature type="site" description="Important for catalytic activity" evidence="7">
    <location>
        <position position="260"/>
    </location>
</feature>
<dbReference type="HAMAP" id="MF_02065">
    <property type="entry name" value="MltG"/>
    <property type="match status" value="1"/>
</dbReference>
<comment type="caution">
    <text evidence="8">The sequence shown here is derived from an EMBL/GenBank/DDBJ whole genome shotgun (WGS) entry which is preliminary data.</text>
</comment>
<evidence type="ECO:0000313" key="8">
    <source>
        <dbReference type="EMBL" id="TVT29348.1"/>
    </source>
</evidence>
<evidence type="ECO:0000256" key="1">
    <source>
        <dbReference type="ARBA" id="ARBA00022475"/>
    </source>
</evidence>
<keyword evidence="1 7" id="KW-1003">Cell membrane</keyword>
<dbReference type="PANTHER" id="PTHR30518">
    <property type="entry name" value="ENDOLYTIC MUREIN TRANSGLYCOSYLASE"/>
    <property type="match status" value="1"/>
</dbReference>
<accession>A0A558AYL0</accession>
<dbReference type="CDD" id="cd08010">
    <property type="entry name" value="MltG_like"/>
    <property type="match status" value="1"/>
</dbReference>
<feature type="transmembrane region" description="Helical" evidence="7">
    <location>
        <begin position="16"/>
        <end position="40"/>
    </location>
</feature>
<dbReference type="RefSeq" id="WP_145285807.1">
    <property type="nucleotide sequence ID" value="NZ_VMSJ01000001.1"/>
</dbReference>
<dbReference type="NCBIfam" id="TIGR00247">
    <property type="entry name" value="endolytic transglycosylase MltG"/>
    <property type="match status" value="1"/>
</dbReference>